<dbReference type="PRINTS" id="PR00032">
    <property type="entry name" value="HTHARAC"/>
</dbReference>
<dbReference type="InterPro" id="IPR009057">
    <property type="entry name" value="Homeodomain-like_sf"/>
</dbReference>
<dbReference type="PANTHER" id="PTHR46796">
    <property type="entry name" value="HTH-TYPE TRANSCRIPTIONAL ACTIVATOR RHAS-RELATED"/>
    <property type="match status" value="1"/>
</dbReference>
<feature type="domain" description="HTH araC/xylS-type" evidence="4">
    <location>
        <begin position="212"/>
        <end position="310"/>
    </location>
</feature>
<dbReference type="AlphaFoldDB" id="A0A6N6JL84"/>
<dbReference type="PANTHER" id="PTHR46796:SF6">
    <property type="entry name" value="ARAC SUBFAMILY"/>
    <property type="match status" value="1"/>
</dbReference>
<comment type="caution">
    <text evidence="5">The sequence shown here is derived from an EMBL/GenBank/DDBJ whole genome shotgun (WGS) entry which is preliminary data.</text>
</comment>
<evidence type="ECO:0000259" key="4">
    <source>
        <dbReference type="PROSITE" id="PS01124"/>
    </source>
</evidence>
<dbReference type="OrthoDB" id="9814125at2"/>
<dbReference type="InterPro" id="IPR050204">
    <property type="entry name" value="AraC_XylS_family_regulators"/>
</dbReference>
<reference evidence="5 6" key="1">
    <citation type="submission" date="2019-12" db="EMBL/GenBank/DDBJ databases">
        <title>Litoreibacter badius sp. nov., a novel bacteriochlorophyll a-containing bacterium in the genus Litoreibacter.</title>
        <authorList>
            <person name="Kanamuro M."/>
            <person name="Takabe Y."/>
            <person name="Mori K."/>
            <person name="Takaichi S."/>
            <person name="Hanada S."/>
        </authorList>
    </citation>
    <scope>NUCLEOTIDE SEQUENCE [LARGE SCALE GENOMIC DNA]</scope>
    <source>
        <strain evidence="5 6">K6</strain>
    </source>
</reference>
<dbReference type="PROSITE" id="PS00041">
    <property type="entry name" value="HTH_ARAC_FAMILY_1"/>
    <property type="match status" value="1"/>
</dbReference>
<dbReference type="InterPro" id="IPR020449">
    <property type="entry name" value="Tscrpt_reg_AraC-type_HTH"/>
</dbReference>
<dbReference type="RefSeq" id="WP_159808986.1">
    <property type="nucleotide sequence ID" value="NZ_BLJE01000004.1"/>
</dbReference>
<evidence type="ECO:0000313" key="5">
    <source>
        <dbReference type="EMBL" id="GFE66169.1"/>
    </source>
</evidence>
<name>A0A6N6JL84_9RHOB</name>
<evidence type="ECO:0000313" key="6">
    <source>
        <dbReference type="Proteomes" id="UP000436822"/>
    </source>
</evidence>
<accession>A0A6N6JL84</accession>
<dbReference type="InterPro" id="IPR018060">
    <property type="entry name" value="HTH_AraC"/>
</dbReference>
<dbReference type="InterPro" id="IPR018062">
    <property type="entry name" value="HTH_AraC-typ_CS"/>
</dbReference>
<dbReference type="Gene3D" id="1.10.10.60">
    <property type="entry name" value="Homeodomain-like"/>
    <property type="match status" value="2"/>
</dbReference>
<keyword evidence="2" id="KW-0238">DNA-binding</keyword>
<sequence length="312" mass="34831">MPGYCYKLPMITDPVSPDADAAVAIMKKGWNLPTAWDFDAANGITGTFWDKRCAASHHLPCNLSDTHLILSLNASDIVHADVSLEGRRQYFGGMKRGSWMLVASGSAPDAVTSGAFSLLHVYIPIRLLRDACNAYDLGGIIPEKVAYLHGTNSGHPVVKHAADLIAAHAGQDRLRRLQIDTSCQSMVTEILRAFDAPTDQVDRLSLTPWQRARLEEYLKEEFCNDIDLAQLADVAGLSKYHFLRAFKSSFQRTPMAEVTERRLSHAADHLRENRLSITQIALKCGFSDHSHFSATFKRRFGVTPSRYRRMDQ</sequence>
<dbReference type="EMBL" id="BLJE01000004">
    <property type="protein sequence ID" value="GFE66169.1"/>
    <property type="molecule type" value="Genomic_DNA"/>
</dbReference>
<keyword evidence="6" id="KW-1185">Reference proteome</keyword>
<evidence type="ECO:0000256" key="1">
    <source>
        <dbReference type="ARBA" id="ARBA00023015"/>
    </source>
</evidence>
<keyword evidence="1" id="KW-0805">Transcription regulation</keyword>
<dbReference type="GO" id="GO:0043565">
    <property type="term" value="F:sequence-specific DNA binding"/>
    <property type="evidence" value="ECO:0007669"/>
    <property type="project" value="InterPro"/>
</dbReference>
<dbReference type="PROSITE" id="PS01124">
    <property type="entry name" value="HTH_ARAC_FAMILY_2"/>
    <property type="match status" value="1"/>
</dbReference>
<organism evidence="5 6">
    <name type="scientific">Litoreibacter roseus</name>
    <dbReference type="NCBI Taxonomy" id="2601869"/>
    <lineage>
        <taxon>Bacteria</taxon>
        <taxon>Pseudomonadati</taxon>
        <taxon>Pseudomonadota</taxon>
        <taxon>Alphaproteobacteria</taxon>
        <taxon>Rhodobacterales</taxon>
        <taxon>Roseobacteraceae</taxon>
        <taxon>Litoreibacter</taxon>
    </lineage>
</organism>
<keyword evidence="3" id="KW-0804">Transcription</keyword>
<gene>
    <name evidence="5" type="ORF">KIN_32430</name>
</gene>
<dbReference type="Pfam" id="PF12833">
    <property type="entry name" value="HTH_18"/>
    <property type="match status" value="1"/>
</dbReference>
<dbReference type="Proteomes" id="UP000436822">
    <property type="component" value="Unassembled WGS sequence"/>
</dbReference>
<proteinExistence type="predicted"/>
<evidence type="ECO:0000256" key="2">
    <source>
        <dbReference type="ARBA" id="ARBA00023125"/>
    </source>
</evidence>
<dbReference type="GO" id="GO:0003700">
    <property type="term" value="F:DNA-binding transcription factor activity"/>
    <property type="evidence" value="ECO:0007669"/>
    <property type="project" value="InterPro"/>
</dbReference>
<protein>
    <recommendedName>
        <fullName evidence="4">HTH araC/xylS-type domain-containing protein</fullName>
    </recommendedName>
</protein>
<evidence type="ECO:0000256" key="3">
    <source>
        <dbReference type="ARBA" id="ARBA00023163"/>
    </source>
</evidence>
<dbReference type="SMART" id="SM00342">
    <property type="entry name" value="HTH_ARAC"/>
    <property type="match status" value="1"/>
</dbReference>
<dbReference type="SUPFAM" id="SSF46689">
    <property type="entry name" value="Homeodomain-like"/>
    <property type="match status" value="2"/>
</dbReference>